<accession>A0A6M3XSH9</accession>
<proteinExistence type="predicted"/>
<dbReference type="AlphaFoldDB" id="A0A6M3XSH9"/>
<reference evidence="1" key="1">
    <citation type="submission" date="2020-03" db="EMBL/GenBank/DDBJ databases">
        <title>The deep terrestrial virosphere.</title>
        <authorList>
            <person name="Holmfeldt K."/>
            <person name="Nilsson E."/>
            <person name="Simone D."/>
            <person name="Lopez-Fernandez M."/>
            <person name="Wu X."/>
            <person name="de Brujin I."/>
            <person name="Lundin D."/>
            <person name="Andersson A."/>
            <person name="Bertilsson S."/>
            <person name="Dopson M."/>
        </authorList>
    </citation>
    <scope>NUCLEOTIDE SEQUENCE</scope>
    <source>
        <strain evidence="1">TM448B02153</strain>
    </source>
</reference>
<sequence>MLREWPGGNWQLNVELGPIPQEYVDRYGLGKAAALFRPTRPRADAVHWTSDKYYLIEAKIRDIKAGIGDLTYYLGMAKQTPDLPYYDGQPIIARLVVPWMIDWIKTAADAAGIEVVVFTADWITDYVKERQHYFTAEYREKRAQIMRDREILGLE</sequence>
<evidence type="ECO:0000313" key="1">
    <source>
        <dbReference type="EMBL" id="QJI00889.1"/>
    </source>
</evidence>
<protein>
    <submittedName>
        <fullName evidence="1">Uncharacterized protein</fullName>
    </submittedName>
</protein>
<organism evidence="1">
    <name type="scientific">viral metagenome</name>
    <dbReference type="NCBI Taxonomy" id="1070528"/>
    <lineage>
        <taxon>unclassified sequences</taxon>
        <taxon>metagenomes</taxon>
        <taxon>organismal metagenomes</taxon>
    </lineage>
</organism>
<name>A0A6M3XSH9_9ZZZZ</name>
<gene>
    <name evidence="1" type="ORF">TM448B02153_0003</name>
</gene>
<dbReference type="EMBL" id="MT144883">
    <property type="protein sequence ID" value="QJI00889.1"/>
    <property type="molecule type" value="Genomic_DNA"/>
</dbReference>